<reference evidence="1" key="1">
    <citation type="submission" date="2023-11" db="EMBL/GenBank/DDBJ databases">
        <title>Identification and selenium tolerance of Delftia acidovorans R3-25.</title>
        <authorList>
            <person name="Zhang S."/>
            <person name="Liu Y."/>
            <person name="Guo Y."/>
        </authorList>
    </citation>
    <scope>NUCLEOTIDE SEQUENCE</scope>
    <source>
        <strain evidence="1">R3-25</strain>
    </source>
</reference>
<dbReference type="AlphaFoldDB" id="A0AAJ2VAF6"/>
<protein>
    <submittedName>
        <fullName evidence="1">Head decoration protein</fullName>
    </submittedName>
</protein>
<comment type="caution">
    <text evidence="1">The sequence shown here is derived from an EMBL/GenBank/DDBJ whole genome shotgun (WGS) entry which is preliminary data.</text>
</comment>
<proteinExistence type="predicted"/>
<dbReference type="InterPro" id="IPR004195">
    <property type="entry name" value="Head_decoration_D"/>
</dbReference>
<accession>A0AAJ2VAF6</accession>
<dbReference type="RefSeq" id="WP_319075650.1">
    <property type="nucleotide sequence ID" value="NZ_JAWWMZ010000010.1"/>
</dbReference>
<evidence type="ECO:0000313" key="1">
    <source>
        <dbReference type="EMBL" id="MDX4956235.1"/>
    </source>
</evidence>
<dbReference type="EMBL" id="JAWWMZ010000010">
    <property type="protein sequence ID" value="MDX4956235.1"/>
    <property type="molecule type" value="Genomic_DNA"/>
</dbReference>
<gene>
    <name evidence="1" type="ORF">SGN30_22705</name>
</gene>
<name>A0AAJ2VAF6_DELAC</name>
<sequence length="214" mass="21282">MATALYNNPPLADFILHEASGQRSRDNVHVRQSGAEVKSGALLVQDTVGGVAFEMDEGATGNPTISAASAGALAIEGVYTIDFTSATAFVVKDPNGAQVGSAGTLGTAFSAGGVGFTLTAGATAAVAGDSATLDVIPADDNYLPYTGTGTAVAILYSHLPAATGLKAAVAFTSDCEVKRSALTGLTAAAEDDLRKVGIKVRGAVGGLSIHTPAL</sequence>
<dbReference type="Pfam" id="PF02924">
    <property type="entry name" value="HDPD"/>
    <property type="match status" value="1"/>
</dbReference>
<organism evidence="1 2">
    <name type="scientific">Delftia acidovorans</name>
    <name type="common">Pseudomonas acidovorans</name>
    <name type="synonym">Comamonas acidovorans</name>
    <dbReference type="NCBI Taxonomy" id="80866"/>
    <lineage>
        <taxon>Bacteria</taxon>
        <taxon>Pseudomonadati</taxon>
        <taxon>Pseudomonadota</taxon>
        <taxon>Betaproteobacteria</taxon>
        <taxon>Burkholderiales</taxon>
        <taxon>Comamonadaceae</taxon>
        <taxon>Delftia</taxon>
    </lineage>
</organism>
<evidence type="ECO:0000313" key="2">
    <source>
        <dbReference type="Proteomes" id="UP001287445"/>
    </source>
</evidence>
<dbReference type="Proteomes" id="UP001287445">
    <property type="component" value="Unassembled WGS sequence"/>
</dbReference>